<dbReference type="EMBL" id="JACHET010000001">
    <property type="protein sequence ID" value="MBB6184368.1"/>
    <property type="molecule type" value="Genomic_DNA"/>
</dbReference>
<feature type="compositionally biased region" description="Basic and acidic residues" evidence="1">
    <location>
        <begin position="41"/>
        <end position="51"/>
    </location>
</feature>
<dbReference type="EMBL" id="JROI01000007">
    <property type="protein sequence ID" value="KGI78839.1"/>
    <property type="molecule type" value="Genomic_DNA"/>
</dbReference>
<dbReference type="Proteomes" id="UP000029708">
    <property type="component" value="Unassembled WGS sequence"/>
</dbReference>
<dbReference type="HOGENOM" id="CLU_138500_0_0_6"/>
<name>A0A099CYK3_9GAMM</name>
<dbReference type="AlphaFoldDB" id="A0A099CYK3"/>
<accession>A0A099CYK3</accession>
<evidence type="ECO:0000256" key="1">
    <source>
        <dbReference type="SAM" id="MobiDB-lite"/>
    </source>
</evidence>
<dbReference type="RefSeq" id="WP_043099434.1">
    <property type="nucleotide sequence ID" value="NZ_JACHET010000001.1"/>
</dbReference>
<evidence type="ECO:0000313" key="3">
    <source>
        <dbReference type="EMBL" id="MBB6184368.1"/>
    </source>
</evidence>
<feature type="region of interest" description="Disordered" evidence="1">
    <location>
        <begin position="41"/>
        <end position="70"/>
    </location>
</feature>
<reference evidence="3 5" key="2">
    <citation type="submission" date="2020-08" db="EMBL/GenBank/DDBJ databases">
        <title>Genomic Encyclopedia of Type Strains, Phase IV (KMG-IV): sequencing the most valuable type-strain genomes for metagenomic binning, comparative biology and taxonomic classification.</title>
        <authorList>
            <person name="Goeker M."/>
        </authorList>
    </citation>
    <scope>NUCLEOTIDE SEQUENCE [LARGE SCALE GENOMIC DNA]</scope>
    <source>
        <strain evidence="3 5">DSM 107085</strain>
    </source>
</reference>
<dbReference type="OrthoDB" id="8450555at2"/>
<keyword evidence="4" id="KW-1185">Reference proteome</keyword>
<organism evidence="2 4">
    <name type="scientific">Oleiagrimonas soli</name>
    <dbReference type="NCBI Taxonomy" id="1543381"/>
    <lineage>
        <taxon>Bacteria</taxon>
        <taxon>Pseudomonadati</taxon>
        <taxon>Pseudomonadota</taxon>
        <taxon>Gammaproteobacteria</taxon>
        <taxon>Lysobacterales</taxon>
        <taxon>Rhodanobacteraceae</taxon>
        <taxon>Oleiagrimonas</taxon>
    </lineage>
</organism>
<gene>
    <name evidence="3" type="ORF">HNQ86_001713</name>
    <name evidence="2" type="ORF">LF63_0102585</name>
</gene>
<dbReference type="Proteomes" id="UP000560000">
    <property type="component" value="Unassembled WGS sequence"/>
</dbReference>
<dbReference type="STRING" id="1543381.LF63_0102585"/>
<proteinExistence type="predicted"/>
<reference evidence="2 4" key="1">
    <citation type="submission" date="2014-09" db="EMBL/GenBank/DDBJ databases">
        <title>Xanthomonadaceae 3.5X direct submission.</title>
        <authorList>
            <person name="Fang T."/>
            <person name="Wang H."/>
        </authorList>
    </citation>
    <scope>NUCLEOTIDE SEQUENCE [LARGE SCALE GENOMIC DNA]</scope>
    <source>
        <strain evidence="2 4">3.5X</strain>
    </source>
</reference>
<evidence type="ECO:0000313" key="5">
    <source>
        <dbReference type="Proteomes" id="UP000560000"/>
    </source>
</evidence>
<evidence type="ECO:0000313" key="2">
    <source>
        <dbReference type="EMBL" id="KGI78839.1"/>
    </source>
</evidence>
<protein>
    <submittedName>
        <fullName evidence="2">Uncharacterized protein</fullName>
    </submittedName>
</protein>
<sequence>MNSKIRIKMGAIEVEYEGSEEFLKKELPELLRGVLELHRESGESVNDDRGQGESGDNMGREVEKESFTGTTNTVAAKLSASSGTDLIVAAASRITLVLGKDKISRAELLKEMQDASSYYKKSYSANLTKYLKQLVQADRLREIAKDTYSLSASELRKVKGKL</sequence>
<evidence type="ECO:0000313" key="4">
    <source>
        <dbReference type="Proteomes" id="UP000029708"/>
    </source>
</evidence>
<comment type="caution">
    <text evidence="2">The sequence shown here is derived from an EMBL/GenBank/DDBJ whole genome shotgun (WGS) entry which is preliminary data.</text>
</comment>